<organism evidence="11 12">
    <name type="scientific">Cyanobium usitatum str. Tous</name>
    <dbReference type="NCBI Taxonomy" id="2116684"/>
    <lineage>
        <taxon>Bacteria</taxon>
        <taxon>Bacillati</taxon>
        <taxon>Cyanobacteriota</taxon>
        <taxon>Cyanophyceae</taxon>
        <taxon>Synechococcales</taxon>
        <taxon>Prochlorococcaceae</taxon>
        <taxon>Cyanobium</taxon>
    </lineage>
</organism>
<proteinExistence type="inferred from homology"/>
<dbReference type="Pfam" id="PF00909">
    <property type="entry name" value="Ammonium_transp"/>
    <property type="match status" value="1"/>
</dbReference>
<evidence type="ECO:0000313" key="11">
    <source>
        <dbReference type="EMBL" id="PSJ06359.1"/>
    </source>
</evidence>
<feature type="transmembrane region" description="Helical" evidence="9">
    <location>
        <begin position="180"/>
        <end position="201"/>
    </location>
</feature>
<reference evidence="11 12" key="1">
    <citation type="journal article" date="2018" name="Environ. Microbiol.">
        <title>Ecological and genomic features of two widespread freshwater picocyanobacteria.</title>
        <authorList>
            <person name="Cabello-Yeves P.J."/>
            <person name="Picazo A."/>
            <person name="Camacho A."/>
            <person name="Callieri C."/>
            <person name="Rosselli R."/>
            <person name="Roda-Garcia J.J."/>
            <person name="Coutinho F.H."/>
            <person name="Rodriguez-Valera F."/>
        </authorList>
    </citation>
    <scope>NUCLEOTIDE SEQUENCE [LARGE SCALE GENOMIC DNA]</scope>
    <source>
        <strain evidence="11 12">Tous</strain>
    </source>
</reference>
<dbReference type="InterPro" id="IPR001905">
    <property type="entry name" value="Ammonium_transpt"/>
</dbReference>
<evidence type="ECO:0000313" key="12">
    <source>
        <dbReference type="Proteomes" id="UP000243002"/>
    </source>
</evidence>
<evidence type="ECO:0000256" key="1">
    <source>
        <dbReference type="ARBA" id="ARBA00004141"/>
    </source>
</evidence>
<dbReference type="SUPFAM" id="SSF111352">
    <property type="entry name" value="Ammonium transporter"/>
    <property type="match status" value="1"/>
</dbReference>
<feature type="transmembrane region" description="Helical" evidence="9">
    <location>
        <begin position="213"/>
        <end position="234"/>
    </location>
</feature>
<feature type="transmembrane region" description="Helical" evidence="9">
    <location>
        <begin position="268"/>
        <end position="287"/>
    </location>
</feature>
<keyword evidence="4 9" id="KW-0812">Transmembrane</keyword>
<name>A0A2P7MYR2_9CYAN</name>
<keyword evidence="6 9" id="KW-0472">Membrane</keyword>
<protein>
    <recommendedName>
        <fullName evidence="8 9">Ammonium transporter</fullName>
    </recommendedName>
</protein>
<dbReference type="NCBIfam" id="TIGR00836">
    <property type="entry name" value="amt"/>
    <property type="match status" value="1"/>
</dbReference>
<dbReference type="EMBL" id="PXXO01000004">
    <property type="protein sequence ID" value="PSJ06359.1"/>
    <property type="molecule type" value="Genomic_DNA"/>
</dbReference>
<keyword evidence="12" id="KW-1185">Reference proteome</keyword>
<evidence type="ECO:0000256" key="2">
    <source>
        <dbReference type="ARBA" id="ARBA00005887"/>
    </source>
</evidence>
<dbReference type="Proteomes" id="UP000243002">
    <property type="component" value="Unassembled WGS sequence"/>
</dbReference>
<feature type="domain" description="Ammonium transporter AmtB-like" evidence="10">
    <location>
        <begin position="2"/>
        <end position="390"/>
    </location>
</feature>
<dbReference type="Gene3D" id="1.10.3430.10">
    <property type="entry name" value="Ammonium transporter AmtB like domains"/>
    <property type="match status" value="1"/>
</dbReference>
<feature type="transmembrane region" description="Helical" evidence="9">
    <location>
        <begin position="299"/>
        <end position="319"/>
    </location>
</feature>
<comment type="subcellular location">
    <subcellularLocation>
        <location evidence="9">Cell membrane</location>
        <topology evidence="9">Multi-pass membrane protein</topology>
    </subcellularLocation>
    <subcellularLocation>
        <location evidence="1">Membrane</location>
        <topology evidence="1">Multi-pass membrane protein</topology>
    </subcellularLocation>
</comment>
<feature type="transmembrane region" description="Helical" evidence="9">
    <location>
        <begin position="150"/>
        <end position="168"/>
    </location>
</feature>
<sequence length="396" mass="41145">MMTPALAIFYAGFVRSRNVLNTMVMSFTAMALVSVLWVLFGYSLAFSPGSGPLAPFIGGLQWAGLSNWSAPYGDGQLSHGAVALFQVTFAIITPALISGAVVERMHFRAWMVFLLLWSTFIYLPLAHMVWGPGGFLGSSGLGAIDFAGGLVVELASGVAAAVAALVVGRRRSGGVGYAAAPHNVPFILFGAGLLWFGWFGFNGGSGLVAGNLASLACLTTNTAAAAAALGWMLLETWQRGKPTAVGVATGAVAGLVAITPAAGYVSPLAAVLIGFAAALVCSYAMQLKNRWRLDDSLDVLPVHGVAGLLGTLLTGVFTLKSLNPAGADGLLVGQPGQLWIQLKAAGFTILFVGVGTYVILILIRLVMPLRVNDIQEQQGLDINAHGEEAYNGEYTG</sequence>
<keyword evidence="7 9" id="KW-0924">Ammonia transport</keyword>
<dbReference type="InterPro" id="IPR029020">
    <property type="entry name" value="Ammonium/urea_transptr"/>
</dbReference>
<dbReference type="OrthoDB" id="9814202at2"/>
<dbReference type="AlphaFoldDB" id="A0A2P7MYR2"/>
<comment type="similarity">
    <text evidence="2 9">Belongs to the ammonia transporter channel (TC 1.A.11.2) family.</text>
</comment>
<feature type="transmembrane region" description="Helical" evidence="9">
    <location>
        <begin position="82"/>
        <end position="102"/>
    </location>
</feature>
<feature type="transmembrane region" description="Helical" evidence="9">
    <location>
        <begin position="26"/>
        <end position="46"/>
    </location>
</feature>
<dbReference type="PANTHER" id="PTHR43029">
    <property type="entry name" value="AMMONIUM TRANSPORTER MEP2"/>
    <property type="match status" value="1"/>
</dbReference>
<keyword evidence="5 9" id="KW-1133">Transmembrane helix</keyword>
<evidence type="ECO:0000256" key="9">
    <source>
        <dbReference type="RuleBase" id="RU362002"/>
    </source>
</evidence>
<dbReference type="GO" id="GO:0005886">
    <property type="term" value="C:plasma membrane"/>
    <property type="evidence" value="ECO:0007669"/>
    <property type="project" value="UniProtKB-SubCell"/>
</dbReference>
<evidence type="ECO:0000256" key="3">
    <source>
        <dbReference type="ARBA" id="ARBA00022448"/>
    </source>
</evidence>
<feature type="transmembrane region" description="Helical" evidence="9">
    <location>
        <begin position="109"/>
        <end position="130"/>
    </location>
</feature>
<evidence type="ECO:0000256" key="4">
    <source>
        <dbReference type="ARBA" id="ARBA00022692"/>
    </source>
</evidence>
<evidence type="ECO:0000256" key="5">
    <source>
        <dbReference type="ARBA" id="ARBA00022989"/>
    </source>
</evidence>
<evidence type="ECO:0000256" key="6">
    <source>
        <dbReference type="ARBA" id="ARBA00023136"/>
    </source>
</evidence>
<keyword evidence="3 9" id="KW-0813">Transport</keyword>
<dbReference type="GO" id="GO:0008519">
    <property type="term" value="F:ammonium channel activity"/>
    <property type="evidence" value="ECO:0007669"/>
    <property type="project" value="InterPro"/>
</dbReference>
<feature type="transmembrane region" description="Helical" evidence="9">
    <location>
        <begin position="243"/>
        <end position="262"/>
    </location>
</feature>
<evidence type="ECO:0000256" key="7">
    <source>
        <dbReference type="ARBA" id="ARBA00023177"/>
    </source>
</evidence>
<evidence type="ECO:0000259" key="10">
    <source>
        <dbReference type="Pfam" id="PF00909"/>
    </source>
</evidence>
<dbReference type="PANTHER" id="PTHR43029:SF10">
    <property type="entry name" value="AMMONIUM TRANSPORTER MEP2"/>
    <property type="match status" value="1"/>
</dbReference>
<dbReference type="InterPro" id="IPR024041">
    <property type="entry name" value="NH4_transpt_AmtB-like_dom"/>
</dbReference>
<accession>A0A2P7MYR2</accession>
<gene>
    <name evidence="11" type="ORF">C7K55_04975</name>
</gene>
<feature type="transmembrane region" description="Helical" evidence="9">
    <location>
        <begin position="339"/>
        <end position="363"/>
    </location>
</feature>
<comment type="caution">
    <text evidence="11">The sequence shown here is derived from an EMBL/GenBank/DDBJ whole genome shotgun (WGS) entry which is preliminary data.</text>
</comment>
<evidence type="ECO:0000256" key="8">
    <source>
        <dbReference type="ARBA" id="ARBA00050025"/>
    </source>
</evidence>